<evidence type="ECO:0000256" key="1">
    <source>
        <dbReference type="SAM" id="Phobius"/>
    </source>
</evidence>
<dbReference type="RefSeq" id="WP_091940270.1">
    <property type="nucleotide sequence ID" value="NZ_FOEE01000002.1"/>
</dbReference>
<keyword evidence="1" id="KW-0472">Membrane</keyword>
<feature type="transmembrane region" description="Helical" evidence="1">
    <location>
        <begin position="12"/>
        <end position="34"/>
    </location>
</feature>
<sequence length="127" mass="13425">MTFEEAMDRVAQAFEGIAAVVLGVGLVVSVVLGVRARGRTPGPHPAYRVLRQSFGGAILLALELLVAADLLRTVAVEATLESVLVLAGIVAIRTVLSFSLETEIEGVVPWRRRAQEGGSADPRPPDP</sequence>
<name>A0A1H8QPN8_9ACTN</name>
<proteinExistence type="predicted"/>
<keyword evidence="1" id="KW-0812">Transmembrane</keyword>
<reference evidence="3" key="1">
    <citation type="submission" date="2016-10" db="EMBL/GenBank/DDBJ databases">
        <authorList>
            <person name="Varghese N."/>
            <person name="Submissions S."/>
        </authorList>
    </citation>
    <scope>NUCLEOTIDE SEQUENCE [LARGE SCALE GENOMIC DNA]</scope>
    <source>
        <strain evidence="3">DSM 45413</strain>
    </source>
</reference>
<dbReference type="Pfam" id="PF07784">
    <property type="entry name" value="DUF1622"/>
    <property type="match status" value="1"/>
</dbReference>
<dbReference type="OrthoDB" id="9812897at2"/>
<dbReference type="STRING" id="673521.SAMN05660991_00715"/>
<evidence type="ECO:0000313" key="3">
    <source>
        <dbReference type="Proteomes" id="UP000198960"/>
    </source>
</evidence>
<dbReference type="PANTHER" id="PTHR38468">
    <property type="entry name" value="SLL0939 PROTEIN"/>
    <property type="match status" value="1"/>
</dbReference>
<accession>A0A1H8QPN8</accession>
<organism evidence="2 3">
    <name type="scientific">Trujillonella endophytica</name>
    <dbReference type="NCBI Taxonomy" id="673521"/>
    <lineage>
        <taxon>Bacteria</taxon>
        <taxon>Bacillati</taxon>
        <taxon>Actinomycetota</taxon>
        <taxon>Actinomycetes</taxon>
        <taxon>Geodermatophilales</taxon>
        <taxon>Geodermatophilaceae</taxon>
        <taxon>Trujillonella</taxon>
    </lineage>
</organism>
<evidence type="ECO:0000313" key="2">
    <source>
        <dbReference type="EMBL" id="SEO55937.1"/>
    </source>
</evidence>
<dbReference type="InterPro" id="IPR012427">
    <property type="entry name" value="DUF1622"/>
</dbReference>
<protein>
    <submittedName>
        <fullName evidence="2">Uncharacterized membrane protein</fullName>
    </submittedName>
</protein>
<dbReference type="AlphaFoldDB" id="A0A1H8QPN8"/>
<dbReference type="EMBL" id="FOEE01000002">
    <property type="protein sequence ID" value="SEO55937.1"/>
    <property type="molecule type" value="Genomic_DNA"/>
</dbReference>
<gene>
    <name evidence="2" type="ORF">SAMN05660991_00715</name>
</gene>
<keyword evidence="1" id="KW-1133">Transmembrane helix</keyword>
<dbReference type="PANTHER" id="PTHR38468:SF1">
    <property type="entry name" value="SLL0939 PROTEIN"/>
    <property type="match status" value="1"/>
</dbReference>
<keyword evidence="3" id="KW-1185">Reference proteome</keyword>
<dbReference type="Proteomes" id="UP000198960">
    <property type="component" value="Unassembled WGS sequence"/>
</dbReference>